<evidence type="ECO:0000313" key="2">
    <source>
        <dbReference type="EMBL" id="MBK1711901.1"/>
    </source>
</evidence>
<keyword evidence="1" id="KW-0812">Transmembrane</keyword>
<evidence type="ECO:0000256" key="1">
    <source>
        <dbReference type="SAM" id="Phobius"/>
    </source>
</evidence>
<accession>A0ABS1DRV3</accession>
<sequence length="185" mass="20414">MGIQDRDYWKEDTRRPAAARPVRRAARLVPGSWRPWLLWLALLALGTAGAAAWLKLRQGQPFPPTGTVHWYVALPDVPMAPLTLQAPAGHSHDTVRLDDWVSGAPLALVSVRAGETARLEVPLGRYRVIVAKGLAWQGVDASFGYRSRHEQSSQPLEFYRIGKQTFGHTITLETLAGNLPMAPAH</sequence>
<gene>
    <name evidence="2" type="ORF">CKO43_03790</name>
</gene>
<organism evidence="2 3">
    <name type="scientific">Rubrivivax gelatinosus</name>
    <name type="common">Rhodocyclus gelatinosus</name>
    <name type="synonym">Rhodopseudomonas gelatinosa</name>
    <dbReference type="NCBI Taxonomy" id="28068"/>
    <lineage>
        <taxon>Bacteria</taxon>
        <taxon>Pseudomonadati</taxon>
        <taxon>Pseudomonadota</taxon>
        <taxon>Betaproteobacteria</taxon>
        <taxon>Burkholderiales</taxon>
        <taxon>Sphaerotilaceae</taxon>
        <taxon>Rubrivivax</taxon>
    </lineage>
</organism>
<comment type="caution">
    <text evidence="2">The sequence shown here is derived from an EMBL/GenBank/DDBJ whole genome shotgun (WGS) entry which is preliminary data.</text>
</comment>
<feature type="transmembrane region" description="Helical" evidence="1">
    <location>
        <begin position="36"/>
        <end position="54"/>
    </location>
</feature>
<protein>
    <submittedName>
        <fullName evidence="2">Uncharacterized protein</fullName>
    </submittedName>
</protein>
<keyword evidence="1" id="KW-0472">Membrane</keyword>
<evidence type="ECO:0000313" key="3">
    <source>
        <dbReference type="Proteomes" id="UP001041814"/>
    </source>
</evidence>
<keyword evidence="3" id="KW-1185">Reference proteome</keyword>
<dbReference type="EMBL" id="NRRU01000008">
    <property type="protein sequence ID" value="MBK1711901.1"/>
    <property type="molecule type" value="Genomic_DNA"/>
</dbReference>
<dbReference type="RefSeq" id="WP_200231618.1">
    <property type="nucleotide sequence ID" value="NZ_NRRT01000077.1"/>
</dbReference>
<reference evidence="2" key="1">
    <citation type="submission" date="2017-08" db="EMBL/GenBank/DDBJ databases">
        <authorList>
            <person name="Imhoff J.F."/>
            <person name="Rahn T."/>
            <person name="Kuenzel S."/>
            <person name="Neulinger S.C."/>
        </authorList>
    </citation>
    <scope>NUCLEOTIDE SEQUENCE</scope>
    <source>
        <strain evidence="2">IM 151</strain>
    </source>
</reference>
<proteinExistence type="predicted"/>
<keyword evidence="1" id="KW-1133">Transmembrane helix</keyword>
<name>A0ABS1DRV3_RUBGE</name>
<dbReference type="Proteomes" id="UP001041814">
    <property type="component" value="Unassembled WGS sequence"/>
</dbReference>
<reference evidence="2" key="2">
    <citation type="journal article" date="2020" name="Microorganisms">
        <title>Osmotic Adaptation and Compatible Solute Biosynthesis of Phototrophic Bacteria as Revealed from Genome Analyses.</title>
        <authorList>
            <person name="Imhoff J.F."/>
            <person name="Rahn T."/>
            <person name="Kunzel S."/>
            <person name="Keller A."/>
            <person name="Neulinger S.C."/>
        </authorList>
    </citation>
    <scope>NUCLEOTIDE SEQUENCE</scope>
    <source>
        <strain evidence="2">IM 151</strain>
    </source>
</reference>